<accession>A0A2W5ZA65</accession>
<feature type="domain" description="Glycosyltransferase 2-like" evidence="5">
    <location>
        <begin position="36"/>
        <end position="196"/>
    </location>
</feature>
<dbReference type="Proteomes" id="UP000606991">
    <property type="component" value="Unassembled WGS sequence"/>
</dbReference>
<feature type="region of interest" description="Disordered" evidence="4">
    <location>
        <begin position="1"/>
        <end position="27"/>
    </location>
</feature>
<reference evidence="7" key="2">
    <citation type="submission" date="2018-05" db="EMBL/GenBank/DDBJ databases">
        <authorList>
            <person name="Ferrari B."/>
        </authorList>
    </citation>
    <scope>NUCLEOTIDE SEQUENCE</scope>
    <source>
        <strain evidence="7">RRmetagenome_bin12</strain>
    </source>
</reference>
<accession>A0A934MYS1</accession>
<dbReference type="GO" id="GO:0009247">
    <property type="term" value="P:glycolipid biosynthetic process"/>
    <property type="evidence" value="ECO:0007669"/>
    <property type="project" value="TreeGrafter"/>
</dbReference>
<dbReference type="GO" id="GO:0016020">
    <property type="term" value="C:membrane"/>
    <property type="evidence" value="ECO:0007669"/>
    <property type="project" value="GOC"/>
</dbReference>
<evidence type="ECO:0000313" key="8">
    <source>
        <dbReference type="Proteomes" id="UP000248724"/>
    </source>
</evidence>
<evidence type="ECO:0000259" key="5">
    <source>
        <dbReference type="Pfam" id="PF00535"/>
    </source>
</evidence>
<dbReference type="CDD" id="cd06442">
    <property type="entry name" value="DPM1_like"/>
    <property type="match status" value="1"/>
</dbReference>
<dbReference type="GO" id="GO:0004582">
    <property type="term" value="F:dolichyl-phosphate beta-D-mannosyltransferase activity"/>
    <property type="evidence" value="ECO:0007669"/>
    <property type="project" value="InterPro"/>
</dbReference>
<sequence length="279" mass="30185">MPSSDRGQVTAPSEETAHPDPGGVAGRSVPRRTALVVLATYNERGNLPIVLERIWAATDIDVLVVDDNSPDGTGAVADRIADREPRLQVIHRAGKAGLASALFRGYAHAFEHGYELAIEMDADLSHPPEALPALIAACATADVAIGSRRVPGGRVVGRPVWRVALTASACIWARAVLGLPMHDCTSGYRCMRTEALRVMDFSRIRSSGYGFLIELDWAIKRAGQRVVEIPITFNDRAHGLSKMRIGMIPEAMIMVLKLRLRLVPAAVRDRAEVAAGKSR</sequence>
<dbReference type="PANTHER" id="PTHR43398">
    <property type="entry name" value="DOLICHOL-PHOSPHATE MANNOSYLTRANSFERASE SUBUNIT 1"/>
    <property type="match status" value="1"/>
</dbReference>
<reference evidence="6 9" key="3">
    <citation type="submission" date="2020-10" db="EMBL/GenBank/DDBJ databases">
        <title>Ca. Dormibacterota MAGs.</title>
        <authorList>
            <person name="Montgomery K."/>
        </authorList>
    </citation>
    <scope>NUCLEOTIDE SEQUENCE [LARGE SCALE GENOMIC DNA]</scope>
    <source>
        <strain evidence="6">SC8812_S17_18</strain>
    </source>
</reference>
<protein>
    <submittedName>
        <fullName evidence="7">Dolichol-phosphate mannosyltransferase</fullName>
    </submittedName>
    <submittedName>
        <fullName evidence="6">Polyprenol monophosphomannose synthase</fullName>
    </submittedName>
</protein>
<keyword evidence="3" id="KW-0808">Transferase</keyword>
<dbReference type="InterPro" id="IPR029044">
    <property type="entry name" value="Nucleotide-diphossugar_trans"/>
</dbReference>
<gene>
    <name evidence="7" type="ORF">DLM65_06935</name>
    <name evidence="6" type="ORF">JF886_03325</name>
</gene>
<evidence type="ECO:0000256" key="1">
    <source>
        <dbReference type="ARBA" id="ARBA00006739"/>
    </source>
</evidence>
<dbReference type="EMBL" id="JAEKNS010000040">
    <property type="protein sequence ID" value="MBJ7593885.1"/>
    <property type="molecule type" value="Genomic_DNA"/>
</dbReference>
<dbReference type="Proteomes" id="UP000248724">
    <property type="component" value="Unassembled WGS sequence"/>
</dbReference>
<proteinExistence type="inferred from homology"/>
<keyword evidence="2 7" id="KW-0328">Glycosyltransferase</keyword>
<evidence type="ECO:0000313" key="9">
    <source>
        <dbReference type="Proteomes" id="UP000606991"/>
    </source>
</evidence>
<name>A0A2W5ZA65_9BACT</name>
<reference evidence="7 8" key="1">
    <citation type="journal article" date="2017" name="Nature">
        <title>Atmospheric trace gases support primary production in Antarctic desert surface soil.</title>
        <authorList>
            <person name="Ji M."/>
            <person name="Greening C."/>
            <person name="Vanwonterghem I."/>
            <person name="Carere C.R."/>
            <person name="Bay S.K."/>
            <person name="Steen J.A."/>
            <person name="Montgomery K."/>
            <person name="Lines T."/>
            <person name="Beardall J."/>
            <person name="van Dorst J."/>
            <person name="Snape I."/>
            <person name="Stott M.B."/>
            <person name="Hugenholtz P."/>
            <person name="Ferrari B.C."/>
        </authorList>
    </citation>
    <scope>NUCLEOTIDE SEQUENCE [LARGE SCALE GENOMIC DNA]</scope>
    <source>
        <strain evidence="7">RRmetagenome_bin12</strain>
    </source>
</reference>
<dbReference type="FunFam" id="3.90.550.10:FF:000122">
    <property type="entry name" value="Dolichol-phosphate mannosyltransferase subunit 1"/>
    <property type="match status" value="1"/>
</dbReference>
<dbReference type="Gene3D" id="3.90.550.10">
    <property type="entry name" value="Spore Coat Polysaccharide Biosynthesis Protein SpsA, Chain A"/>
    <property type="match status" value="1"/>
</dbReference>
<evidence type="ECO:0000313" key="7">
    <source>
        <dbReference type="EMBL" id="PZR80907.1"/>
    </source>
</evidence>
<feature type="compositionally biased region" description="Polar residues" evidence="4">
    <location>
        <begin position="1"/>
        <end position="13"/>
    </location>
</feature>
<comment type="caution">
    <text evidence="7">The sequence shown here is derived from an EMBL/GenBank/DDBJ whole genome shotgun (WGS) entry which is preliminary data.</text>
</comment>
<organism evidence="7 8">
    <name type="scientific">Candidatus Aeolococcus gillhamiae</name>
    <dbReference type="NCBI Taxonomy" id="3127015"/>
    <lineage>
        <taxon>Bacteria</taxon>
        <taxon>Bacillati</taxon>
        <taxon>Candidatus Dormiibacterota</taxon>
        <taxon>Candidatus Dormibacteria</taxon>
        <taxon>Candidatus Aeolococcales</taxon>
        <taxon>Candidatus Aeolococcaceae</taxon>
        <taxon>Candidatus Aeolococcus</taxon>
    </lineage>
</organism>
<comment type="similarity">
    <text evidence="1">Belongs to the glycosyltransferase 2 family.</text>
</comment>
<dbReference type="AlphaFoldDB" id="A0A2W5ZA65"/>
<dbReference type="SUPFAM" id="SSF53448">
    <property type="entry name" value="Nucleotide-diphospho-sugar transferases"/>
    <property type="match status" value="1"/>
</dbReference>
<evidence type="ECO:0000313" key="6">
    <source>
        <dbReference type="EMBL" id="MBJ7593885.1"/>
    </source>
</evidence>
<dbReference type="RefSeq" id="WP_337309603.1">
    <property type="nucleotide sequence ID" value="NZ_JAEKNS010000040.1"/>
</dbReference>
<evidence type="ECO:0000256" key="4">
    <source>
        <dbReference type="SAM" id="MobiDB-lite"/>
    </source>
</evidence>
<dbReference type="EMBL" id="QHBU01000130">
    <property type="protein sequence ID" value="PZR80907.1"/>
    <property type="molecule type" value="Genomic_DNA"/>
</dbReference>
<evidence type="ECO:0000256" key="2">
    <source>
        <dbReference type="ARBA" id="ARBA00022676"/>
    </source>
</evidence>
<evidence type="ECO:0000256" key="3">
    <source>
        <dbReference type="ARBA" id="ARBA00022679"/>
    </source>
</evidence>
<dbReference type="InterPro" id="IPR001173">
    <property type="entry name" value="Glyco_trans_2-like"/>
</dbReference>
<dbReference type="Pfam" id="PF00535">
    <property type="entry name" value="Glycos_transf_2"/>
    <property type="match status" value="1"/>
</dbReference>
<dbReference type="PANTHER" id="PTHR43398:SF1">
    <property type="entry name" value="DOLICHOL-PHOSPHATE MANNOSYLTRANSFERASE SUBUNIT 1"/>
    <property type="match status" value="1"/>
</dbReference>
<dbReference type="InterPro" id="IPR039528">
    <property type="entry name" value="DPM1-like"/>
</dbReference>